<evidence type="ECO:0000259" key="7">
    <source>
        <dbReference type="Pfam" id="PF02683"/>
    </source>
</evidence>
<evidence type="ECO:0000256" key="5">
    <source>
        <dbReference type="ARBA" id="ARBA00023136"/>
    </source>
</evidence>
<dbReference type="GO" id="GO:0016020">
    <property type="term" value="C:membrane"/>
    <property type="evidence" value="ECO:0007669"/>
    <property type="project" value="UniProtKB-SubCell"/>
</dbReference>
<dbReference type="PANTHER" id="PTHR31272">
    <property type="entry name" value="CYTOCHROME C-TYPE BIOGENESIS PROTEIN HI_1454-RELATED"/>
    <property type="match status" value="1"/>
</dbReference>
<dbReference type="Pfam" id="PF02683">
    <property type="entry name" value="DsbD_TM"/>
    <property type="match status" value="1"/>
</dbReference>
<evidence type="ECO:0000313" key="8">
    <source>
        <dbReference type="EMBL" id="OGY92134.1"/>
    </source>
</evidence>
<evidence type="ECO:0000313" key="9">
    <source>
        <dbReference type="Proteomes" id="UP000178248"/>
    </source>
</evidence>
<keyword evidence="3 6" id="KW-0812">Transmembrane</keyword>
<gene>
    <name evidence="8" type="ORF">A3B30_02125</name>
</gene>
<dbReference type="InterPro" id="IPR003834">
    <property type="entry name" value="Cyt_c_assmbl_TM_dom"/>
</dbReference>
<name>A0A1G2BSI8_9BACT</name>
<keyword evidence="4 6" id="KW-1133">Transmembrane helix</keyword>
<evidence type="ECO:0000256" key="1">
    <source>
        <dbReference type="ARBA" id="ARBA00004141"/>
    </source>
</evidence>
<comment type="similarity">
    <text evidence="2">Belongs to the DsbD family.</text>
</comment>
<evidence type="ECO:0000256" key="3">
    <source>
        <dbReference type="ARBA" id="ARBA00022692"/>
    </source>
</evidence>
<proteinExistence type="inferred from homology"/>
<feature type="transmembrane region" description="Helical" evidence="6">
    <location>
        <begin position="119"/>
        <end position="142"/>
    </location>
</feature>
<feature type="transmembrane region" description="Helical" evidence="6">
    <location>
        <begin position="86"/>
        <end position="107"/>
    </location>
</feature>
<dbReference type="GO" id="GO:0017004">
    <property type="term" value="P:cytochrome complex assembly"/>
    <property type="evidence" value="ECO:0007669"/>
    <property type="project" value="InterPro"/>
</dbReference>
<organism evidence="8 9">
    <name type="scientific">Candidatus Komeilibacteria bacterium RIFCSPLOWO2_01_FULL_52_15</name>
    <dbReference type="NCBI Taxonomy" id="1798551"/>
    <lineage>
        <taxon>Bacteria</taxon>
        <taxon>Candidatus Komeiliibacteriota</taxon>
    </lineage>
</organism>
<dbReference type="Proteomes" id="UP000178248">
    <property type="component" value="Unassembled WGS sequence"/>
</dbReference>
<protein>
    <recommendedName>
        <fullName evidence="7">Cytochrome C biogenesis protein transmembrane domain-containing protein</fullName>
    </recommendedName>
</protein>
<keyword evidence="5 6" id="KW-0472">Membrane</keyword>
<feature type="transmembrane region" description="Helical" evidence="6">
    <location>
        <begin position="163"/>
        <end position="186"/>
    </location>
</feature>
<feature type="transmembrane region" description="Helical" evidence="6">
    <location>
        <begin position="240"/>
        <end position="259"/>
    </location>
</feature>
<comment type="caution">
    <text evidence="8">The sequence shown here is derived from an EMBL/GenBank/DDBJ whole genome shotgun (WGS) entry which is preliminary data.</text>
</comment>
<feature type="transmembrane region" description="Helical" evidence="6">
    <location>
        <begin position="206"/>
        <end position="228"/>
    </location>
</feature>
<evidence type="ECO:0000256" key="4">
    <source>
        <dbReference type="ARBA" id="ARBA00022989"/>
    </source>
</evidence>
<dbReference type="InterPro" id="IPR051790">
    <property type="entry name" value="Cytochrome_c-biogenesis_DsbD"/>
</dbReference>
<feature type="transmembrane region" description="Helical" evidence="6">
    <location>
        <begin position="46"/>
        <end position="74"/>
    </location>
</feature>
<feature type="transmembrane region" description="Helical" evidence="6">
    <location>
        <begin position="7"/>
        <end position="26"/>
    </location>
</feature>
<feature type="domain" description="Cytochrome C biogenesis protein transmembrane" evidence="7">
    <location>
        <begin position="51"/>
        <end position="243"/>
    </location>
</feature>
<accession>A0A1G2BSI8</accession>
<reference evidence="8 9" key="1">
    <citation type="journal article" date="2016" name="Nat. Commun.">
        <title>Thousands of microbial genomes shed light on interconnected biogeochemical processes in an aquifer system.</title>
        <authorList>
            <person name="Anantharaman K."/>
            <person name="Brown C.T."/>
            <person name="Hug L.A."/>
            <person name="Sharon I."/>
            <person name="Castelle C.J."/>
            <person name="Probst A.J."/>
            <person name="Thomas B.C."/>
            <person name="Singh A."/>
            <person name="Wilkins M.J."/>
            <person name="Karaoz U."/>
            <person name="Brodie E.L."/>
            <person name="Williams K.H."/>
            <person name="Hubbard S.S."/>
            <person name="Banfield J.F."/>
        </authorList>
    </citation>
    <scope>NUCLEOTIDE SEQUENCE [LARGE SCALE GENOMIC DNA]</scope>
</reference>
<comment type="subcellular location">
    <subcellularLocation>
        <location evidence="1">Membrane</location>
        <topology evidence="1">Multi-pass membrane protein</topology>
    </subcellularLocation>
</comment>
<dbReference type="STRING" id="1798551.A3B30_02125"/>
<evidence type="ECO:0000256" key="2">
    <source>
        <dbReference type="ARBA" id="ARBA00006143"/>
    </source>
</evidence>
<sequence>MSLKRLYTLSAIVVLGFAGIALLKWFPASTQLIWQLSAGGTRLFPLITVSALIDSINPCAFSILLITMAFLLTLGTLRSKMLKIGAAYILGIFLAYLLIGLGIVNLLHLFDTPHFMGKVGAVILVAFGLLNLVKLVVPSFPVRLGLPKGVHHKIAELMEKTSLPAAFLLGGLVGLCEFPCTGGPYLMALGLLHDSQTYLRGAAYLLWYNVLFVLPLVVILLIASDAALIEKLQQWKNTNIRSLQLITGIAMVILGAAFFSF</sequence>
<evidence type="ECO:0000256" key="6">
    <source>
        <dbReference type="SAM" id="Phobius"/>
    </source>
</evidence>
<dbReference type="PANTHER" id="PTHR31272:SF9">
    <property type="entry name" value="BLL1027 PROTEIN"/>
    <property type="match status" value="1"/>
</dbReference>
<dbReference type="EMBL" id="MHKM01000002">
    <property type="protein sequence ID" value="OGY92134.1"/>
    <property type="molecule type" value="Genomic_DNA"/>
</dbReference>
<dbReference type="AlphaFoldDB" id="A0A1G2BSI8"/>